<dbReference type="AlphaFoldDB" id="A0AAW5WUD2"/>
<dbReference type="EMBL" id="JAKHPH010000018">
    <property type="protein sequence ID" value="MCZ3668020.1"/>
    <property type="molecule type" value="Genomic_DNA"/>
</dbReference>
<sequence>MSVRVSYNGKKLAEIFSQANLEKANYIVANQAMEDMDQFVPYRQGHLAGSAHISGNKQTIVYDEPYSKAQFYGMINGHPVVNYTRSEHPQATKRWDLKAKSLYMNRWLNKVSDSLLGGR</sequence>
<reference evidence="1" key="1">
    <citation type="submission" date="2022-01" db="EMBL/GenBank/DDBJ databases">
        <title>VMRC isolate genome collection.</title>
        <authorList>
            <person name="France M."/>
            <person name="Rutt L."/>
            <person name="Humphrys M."/>
            <person name="Ravel J."/>
        </authorList>
    </citation>
    <scope>NUCLEOTIDE SEQUENCE</scope>
    <source>
        <strain evidence="1">C0048A1</strain>
    </source>
</reference>
<dbReference type="Proteomes" id="UP001212401">
    <property type="component" value="Unassembled WGS sequence"/>
</dbReference>
<evidence type="ECO:0000313" key="1">
    <source>
        <dbReference type="EMBL" id="MCZ3668020.1"/>
    </source>
</evidence>
<name>A0AAW5WUD2_9LACO</name>
<dbReference type="InterPro" id="IPR021080">
    <property type="entry name" value="Minor_capsid_protein"/>
</dbReference>
<evidence type="ECO:0000313" key="2">
    <source>
        <dbReference type="Proteomes" id="UP001212401"/>
    </source>
</evidence>
<protein>
    <submittedName>
        <fullName evidence="1">Minor capsid protein</fullName>
    </submittedName>
</protein>
<proteinExistence type="predicted"/>
<organism evidence="1 2">
    <name type="scientific">Limosilactobacillus vaginalis</name>
    <dbReference type="NCBI Taxonomy" id="1633"/>
    <lineage>
        <taxon>Bacteria</taxon>
        <taxon>Bacillati</taxon>
        <taxon>Bacillota</taxon>
        <taxon>Bacilli</taxon>
        <taxon>Lactobacillales</taxon>
        <taxon>Lactobacillaceae</taxon>
        <taxon>Limosilactobacillus</taxon>
    </lineage>
</organism>
<accession>A0AAW5WUD2</accession>
<dbReference type="Pfam" id="PF11114">
    <property type="entry name" value="Minor_capsid_2"/>
    <property type="match status" value="1"/>
</dbReference>
<gene>
    <name evidence="1" type="ORF">L2724_06965</name>
</gene>
<comment type="caution">
    <text evidence="1">The sequence shown here is derived from an EMBL/GenBank/DDBJ whole genome shotgun (WGS) entry which is preliminary data.</text>
</comment>
<dbReference type="RefSeq" id="WP_269296093.1">
    <property type="nucleotide sequence ID" value="NZ_JAKHPH010000018.1"/>
</dbReference>